<feature type="coiled-coil region" evidence="1">
    <location>
        <begin position="37"/>
        <end position="64"/>
    </location>
</feature>
<proteinExistence type="predicted"/>
<evidence type="ECO:0000313" key="2">
    <source>
        <dbReference type="EMBL" id="AWG20761.1"/>
    </source>
</evidence>
<evidence type="ECO:0000256" key="1">
    <source>
        <dbReference type="SAM" id="Coils"/>
    </source>
</evidence>
<dbReference type="KEGG" id="ffa:FFWV33_04000"/>
<dbReference type="AlphaFoldDB" id="A0A2S1LAK8"/>
<keyword evidence="3" id="KW-1185">Reference proteome</keyword>
<evidence type="ECO:0000313" key="3">
    <source>
        <dbReference type="Proteomes" id="UP000244527"/>
    </source>
</evidence>
<sequence length="65" mass="7256">MSQVAVCPTCGNNSKIKEVNGEVTFLPIQDEELIKKIGQLKNAMEKFKSKAEALEKELEAFKSNK</sequence>
<organism evidence="2 3">
    <name type="scientific">Flavobacterium faecale</name>
    <dbReference type="NCBI Taxonomy" id="1355330"/>
    <lineage>
        <taxon>Bacteria</taxon>
        <taxon>Pseudomonadati</taxon>
        <taxon>Bacteroidota</taxon>
        <taxon>Flavobacteriia</taxon>
        <taxon>Flavobacteriales</taxon>
        <taxon>Flavobacteriaceae</taxon>
        <taxon>Flavobacterium</taxon>
    </lineage>
</organism>
<dbReference type="RefSeq" id="WP_108739718.1">
    <property type="nucleotide sequence ID" value="NZ_CP020918.1"/>
</dbReference>
<accession>A0A2S1LAK8</accession>
<dbReference type="EMBL" id="CP020918">
    <property type="protein sequence ID" value="AWG20761.1"/>
    <property type="molecule type" value="Genomic_DNA"/>
</dbReference>
<keyword evidence="1" id="KW-0175">Coiled coil</keyword>
<reference evidence="2 3" key="1">
    <citation type="submission" date="2017-04" db="EMBL/GenBank/DDBJ databases">
        <title>Compelte genome sequence of WV33.</title>
        <authorList>
            <person name="Lee P.C."/>
        </authorList>
    </citation>
    <scope>NUCLEOTIDE SEQUENCE [LARGE SCALE GENOMIC DNA]</scope>
    <source>
        <strain evidence="2 3">WV33</strain>
    </source>
</reference>
<gene>
    <name evidence="2" type="ORF">FFWV33_04000</name>
</gene>
<name>A0A2S1LAK8_9FLAO</name>
<evidence type="ECO:0008006" key="4">
    <source>
        <dbReference type="Google" id="ProtNLM"/>
    </source>
</evidence>
<dbReference type="Proteomes" id="UP000244527">
    <property type="component" value="Chromosome"/>
</dbReference>
<dbReference type="OrthoDB" id="828248at2"/>
<protein>
    <recommendedName>
        <fullName evidence="4">DUF2130 domain-containing protein</fullName>
    </recommendedName>
</protein>